<evidence type="ECO:0000256" key="6">
    <source>
        <dbReference type="ARBA" id="ARBA00022741"/>
    </source>
</evidence>
<gene>
    <name evidence="12" type="ORF">OOZ53_11140</name>
</gene>
<dbReference type="InterPro" id="IPR001851">
    <property type="entry name" value="ABC_transp_permease"/>
</dbReference>
<evidence type="ECO:0000259" key="11">
    <source>
        <dbReference type="PROSITE" id="PS50893"/>
    </source>
</evidence>
<dbReference type="Gene3D" id="3.40.50.300">
    <property type="entry name" value="P-loop containing nucleotide triphosphate hydrolases"/>
    <property type="match status" value="1"/>
</dbReference>
<dbReference type="PANTHER" id="PTHR45772:SF8">
    <property type="entry name" value="HIGH-AFFINITY BRANCHED-CHAIN AMINO ACID TRANSPORT ATP-BINDING PROTEIN"/>
    <property type="match status" value="1"/>
</dbReference>
<feature type="transmembrane region" description="Helical" evidence="10">
    <location>
        <begin position="197"/>
        <end position="224"/>
    </location>
</feature>
<dbReference type="EMBL" id="JAPJZH010000006">
    <property type="protein sequence ID" value="MDA4845907.1"/>
    <property type="molecule type" value="Genomic_DNA"/>
</dbReference>
<dbReference type="InterPro" id="IPR051120">
    <property type="entry name" value="ABC_AA/LPS_Transport"/>
</dbReference>
<keyword evidence="9 10" id="KW-0472">Membrane</keyword>
<sequence length="581" mass="61426">MAFSRAASVVAFAALLAVPVVFDMFTAYQLGLYLIFGMVGQGIALCWGRAGFLPLGQALFFGMGAYIAGAALKSADGNLVLLAPLLVLAIIVPALLAALVGLLVFNRQIGSGPYFSLITLALAMLGFQLANSADTITGGFNGMTGIPGLPGFDSYGNLYFVVVGVLAIVSLGLFWLLKTPFGVLLSATAQNEERLQFFGFSTSALKAAAFGISAGLAGLAGALYAPHQGIVTPQSVGFLLSAEFVIWTAVGGRASIAGPVIGAVVIGFLASELRDTFRYWEAVIGLIFIVTVLKFPQGLIGLAELLKRRLSKADGNTARIRDINAPAREAGGAPALAFEDVRVTMGPVRILDGLDFRINRPGIHAIIGPNGAGKTSAFNAMTGRLPLTSGGISWRSRSLADLKPFQVARTDISRKFQIPSVFPELSVDENLDIALWANRTGVSDLFSMRPLRWRSDLYDTLTERFPFLKDGGGGIAGSLSLGQRQMLDFSMTYLTEARLVLLDEPCAGLSASETGAMIDAIAAINSDLGSTAIIIEHDMRVVERLSDHVFVMHQGRLLAEGDIAAVRANPDVKAVYSGGTK</sequence>
<name>A0ABT4VMJ4_9HYPH</name>
<dbReference type="RefSeq" id="WP_271089610.1">
    <property type="nucleotide sequence ID" value="NZ_JAPJZH010000006.1"/>
</dbReference>
<keyword evidence="3" id="KW-0813">Transport</keyword>
<dbReference type="CDD" id="cd06581">
    <property type="entry name" value="TM_PBP1_LivM_like"/>
    <property type="match status" value="1"/>
</dbReference>
<keyword evidence="5 10" id="KW-0812">Transmembrane</keyword>
<comment type="similarity">
    <text evidence="2">Belongs to the ABC transporter superfamily.</text>
</comment>
<keyword evidence="6" id="KW-0547">Nucleotide-binding</keyword>
<feature type="domain" description="ABC transporter" evidence="11">
    <location>
        <begin position="336"/>
        <end position="579"/>
    </location>
</feature>
<dbReference type="PROSITE" id="PS50893">
    <property type="entry name" value="ABC_TRANSPORTER_2"/>
    <property type="match status" value="1"/>
</dbReference>
<evidence type="ECO:0000313" key="13">
    <source>
        <dbReference type="Proteomes" id="UP001148313"/>
    </source>
</evidence>
<dbReference type="InterPro" id="IPR017871">
    <property type="entry name" value="ABC_transporter-like_CS"/>
</dbReference>
<proteinExistence type="inferred from homology"/>
<reference evidence="12" key="1">
    <citation type="submission" date="2022-11" db="EMBL/GenBank/DDBJ databases">
        <title>Hoeflea poritis sp. nov., isolated from scleractinian coral Porites lutea.</title>
        <authorList>
            <person name="Zhang G."/>
            <person name="Wei Q."/>
            <person name="Cai L."/>
        </authorList>
    </citation>
    <scope>NUCLEOTIDE SEQUENCE</scope>
    <source>
        <strain evidence="12">E7-10</strain>
    </source>
</reference>
<dbReference type="InterPro" id="IPR003439">
    <property type="entry name" value="ABC_transporter-like_ATP-bd"/>
</dbReference>
<feature type="transmembrane region" description="Helical" evidence="10">
    <location>
        <begin position="81"/>
        <end position="105"/>
    </location>
</feature>
<dbReference type="Pfam" id="PF02653">
    <property type="entry name" value="BPD_transp_2"/>
    <property type="match status" value="1"/>
</dbReference>
<feature type="transmembrane region" description="Helical" evidence="10">
    <location>
        <begin position="158"/>
        <end position="177"/>
    </location>
</feature>
<keyword evidence="7 12" id="KW-0067">ATP-binding</keyword>
<dbReference type="InterPro" id="IPR043428">
    <property type="entry name" value="LivM-like"/>
</dbReference>
<dbReference type="InterPro" id="IPR027417">
    <property type="entry name" value="P-loop_NTPase"/>
</dbReference>
<dbReference type="Pfam" id="PF00005">
    <property type="entry name" value="ABC_tran"/>
    <property type="match status" value="1"/>
</dbReference>
<evidence type="ECO:0000256" key="10">
    <source>
        <dbReference type="SAM" id="Phobius"/>
    </source>
</evidence>
<feature type="transmembrane region" description="Helical" evidence="10">
    <location>
        <begin position="55"/>
        <end position="75"/>
    </location>
</feature>
<evidence type="ECO:0000256" key="2">
    <source>
        <dbReference type="ARBA" id="ARBA00005417"/>
    </source>
</evidence>
<evidence type="ECO:0000256" key="7">
    <source>
        <dbReference type="ARBA" id="ARBA00022840"/>
    </source>
</evidence>
<feature type="transmembrane region" description="Helical" evidence="10">
    <location>
        <begin position="112"/>
        <end position="130"/>
    </location>
</feature>
<evidence type="ECO:0000256" key="1">
    <source>
        <dbReference type="ARBA" id="ARBA00004651"/>
    </source>
</evidence>
<keyword evidence="13" id="KW-1185">Reference proteome</keyword>
<feature type="transmembrane region" description="Helical" evidence="10">
    <location>
        <begin position="282"/>
        <end position="303"/>
    </location>
</feature>
<dbReference type="PROSITE" id="PS00211">
    <property type="entry name" value="ABC_TRANSPORTER_1"/>
    <property type="match status" value="1"/>
</dbReference>
<evidence type="ECO:0000256" key="3">
    <source>
        <dbReference type="ARBA" id="ARBA00022448"/>
    </source>
</evidence>
<evidence type="ECO:0000256" key="9">
    <source>
        <dbReference type="ARBA" id="ARBA00023136"/>
    </source>
</evidence>
<comment type="caution">
    <text evidence="12">The sequence shown here is derived from an EMBL/GenBank/DDBJ whole genome shotgun (WGS) entry which is preliminary data.</text>
</comment>
<keyword evidence="4" id="KW-1003">Cell membrane</keyword>
<protein>
    <submittedName>
        <fullName evidence="12">ATP-binding cassette domain-containing protein</fullName>
    </submittedName>
</protein>
<feature type="transmembrane region" description="Helical" evidence="10">
    <location>
        <begin position="244"/>
        <end position="270"/>
    </location>
</feature>
<keyword evidence="8 10" id="KW-1133">Transmembrane helix</keyword>
<evidence type="ECO:0000256" key="5">
    <source>
        <dbReference type="ARBA" id="ARBA00022692"/>
    </source>
</evidence>
<evidence type="ECO:0000256" key="8">
    <source>
        <dbReference type="ARBA" id="ARBA00022989"/>
    </source>
</evidence>
<evidence type="ECO:0000313" key="12">
    <source>
        <dbReference type="EMBL" id="MDA4845907.1"/>
    </source>
</evidence>
<dbReference type="Proteomes" id="UP001148313">
    <property type="component" value="Unassembled WGS sequence"/>
</dbReference>
<comment type="subcellular location">
    <subcellularLocation>
        <location evidence="1">Cell membrane</location>
        <topology evidence="1">Multi-pass membrane protein</topology>
    </subcellularLocation>
</comment>
<dbReference type="SUPFAM" id="SSF52540">
    <property type="entry name" value="P-loop containing nucleoside triphosphate hydrolases"/>
    <property type="match status" value="1"/>
</dbReference>
<evidence type="ECO:0000256" key="4">
    <source>
        <dbReference type="ARBA" id="ARBA00022475"/>
    </source>
</evidence>
<organism evidence="12 13">
    <name type="scientific">Hoeflea poritis</name>
    <dbReference type="NCBI Taxonomy" id="2993659"/>
    <lineage>
        <taxon>Bacteria</taxon>
        <taxon>Pseudomonadati</taxon>
        <taxon>Pseudomonadota</taxon>
        <taxon>Alphaproteobacteria</taxon>
        <taxon>Hyphomicrobiales</taxon>
        <taxon>Rhizobiaceae</taxon>
        <taxon>Hoeflea</taxon>
    </lineage>
</organism>
<dbReference type="GO" id="GO:0005524">
    <property type="term" value="F:ATP binding"/>
    <property type="evidence" value="ECO:0007669"/>
    <property type="project" value="UniProtKB-KW"/>
</dbReference>
<accession>A0ABT4VMJ4</accession>
<dbReference type="PANTHER" id="PTHR45772">
    <property type="entry name" value="CONSERVED COMPONENT OF ABC TRANSPORTER FOR NATURAL AMINO ACIDS-RELATED"/>
    <property type="match status" value="1"/>
</dbReference>